<dbReference type="SMART" id="SM00702">
    <property type="entry name" value="P4Hc"/>
    <property type="match status" value="1"/>
</dbReference>
<reference evidence="16" key="2">
    <citation type="journal article" date="2020" name="Nat. Ecol. Evol.">
        <title>Deeply conserved synteny resolves early events in vertebrate evolution.</title>
        <authorList>
            <person name="Simakov O."/>
            <person name="Marletaz F."/>
            <person name="Yue J.X."/>
            <person name="O'Connell B."/>
            <person name="Jenkins J."/>
            <person name="Brandt A."/>
            <person name="Calef R."/>
            <person name="Tung C.H."/>
            <person name="Huang T.K."/>
            <person name="Schmutz J."/>
            <person name="Satoh N."/>
            <person name="Yu J.K."/>
            <person name="Putnam N.H."/>
            <person name="Green R.E."/>
            <person name="Rokhsar D.S."/>
        </authorList>
    </citation>
    <scope>NUCLEOTIDE SEQUENCE [LARGE SCALE GENOMIC DNA]</scope>
    <source>
        <strain evidence="16">S238N-H82</strain>
    </source>
</reference>
<dbReference type="InterPro" id="IPR005123">
    <property type="entry name" value="Oxoglu/Fe-dep_dioxygenase_dom"/>
</dbReference>
<evidence type="ECO:0000256" key="1">
    <source>
        <dbReference type="ARBA" id="ARBA00001961"/>
    </source>
</evidence>
<name>A0A9J7LDK6_BRAFL</name>
<organism evidence="16 17">
    <name type="scientific">Branchiostoma floridae</name>
    <name type="common">Florida lancelet</name>
    <name type="synonym">Amphioxus</name>
    <dbReference type="NCBI Taxonomy" id="7739"/>
    <lineage>
        <taxon>Eukaryota</taxon>
        <taxon>Metazoa</taxon>
        <taxon>Chordata</taxon>
        <taxon>Cephalochordata</taxon>
        <taxon>Leptocardii</taxon>
        <taxon>Amphioxiformes</taxon>
        <taxon>Branchiostomatidae</taxon>
        <taxon>Branchiostoma</taxon>
    </lineage>
</organism>
<evidence type="ECO:0000313" key="16">
    <source>
        <dbReference type="Proteomes" id="UP000001554"/>
    </source>
</evidence>
<feature type="domain" description="Fe2OG dioxygenase" evidence="15">
    <location>
        <begin position="404"/>
        <end position="511"/>
    </location>
</feature>
<dbReference type="Pfam" id="PF13640">
    <property type="entry name" value="2OG-FeII_Oxy_3"/>
    <property type="match status" value="1"/>
</dbReference>
<comment type="similarity">
    <text evidence="4">Belongs to the P4HA family.</text>
</comment>
<dbReference type="Gene3D" id="1.25.40.10">
    <property type="entry name" value="Tetratricopeptide repeat domain"/>
    <property type="match status" value="1"/>
</dbReference>
<keyword evidence="7" id="KW-0256">Endoplasmic reticulum</keyword>
<dbReference type="Gene3D" id="2.60.120.620">
    <property type="entry name" value="q2cbj1_9rhob like domain"/>
    <property type="match status" value="1"/>
</dbReference>
<dbReference type="OMA" id="RDSPHLY"/>
<dbReference type="PROSITE" id="PS50005">
    <property type="entry name" value="TPR"/>
    <property type="match status" value="1"/>
</dbReference>
<proteinExistence type="inferred from homology"/>
<comment type="subcellular location">
    <subcellularLocation>
        <location evidence="3">Endoplasmic reticulum lumen</location>
    </subcellularLocation>
</comment>
<dbReference type="OrthoDB" id="420380at2759"/>
<dbReference type="KEGG" id="bfo:118418879"/>
<dbReference type="PROSITE" id="PS51471">
    <property type="entry name" value="FE2OG_OXY"/>
    <property type="match status" value="1"/>
</dbReference>
<evidence type="ECO:0000259" key="15">
    <source>
        <dbReference type="PROSITE" id="PS51471"/>
    </source>
</evidence>
<evidence type="ECO:0000313" key="17">
    <source>
        <dbReference type="RefSeq" id="XP_035680887.1"/>
    </source>
</evidence>
<dbReference type="Gene3D" id="6.10.140.1460">
    <property type="match status" value="1"/>
</dbReference>
<evidence type="ECO:0000256" key="11">
    <source>
        <dbReference type="ARBA" id="ARBA00023004"/>
    </source>
</evidence>
<dbReference type="PROSITE" id="PS50293">
    <property type="entry name" value="TPR_REGION"/>
    <property type="match status" value="1"/>
</dbReference>
<evidence type="ECO:0000256" key="3">
    <source>
        <dbReference type="ARBA" id="ARBA00004319"/>
    </source>
</evidence>
<evidence type="ECO:0000256" key="8">
    <source>
        <dbReference type="ARBA" id="ARBA00022896"/>
    </source>
</evidence>
<dbReference type="GO" id="GO:0004656">
    <property type="term" value="F:procollagen-proline 4-dioxygenase activity"/>
    <property type="evidence" value="ECO:0000318"/>
    <property type="project" value="GO_Central"/>
</dbReference>
<evidence type="ECO:0000256" key="10">
    <source>
        <dbReference type="ARBA" id="ARBA00023002"/>
    </source>
</evidence>
<keyword evidence="12" id="KW-0325">Glycoprotein</keyword>
<accession>A0A9J7LDK6</accession>
<feature type="signal peptide" evidence="14">
    <location>
        <begin position="1"/>
        <end position="17"/>
    </location>
</feature>
<dbReference type="InterPro" id="IPR019734">
    <property type="entry name" value="TPR_rpt"/>
</dbReference>
<keyword evidence="6" id="KW-0479">Metal-binding</keyword>
<evidence type="ECO:0000256" key="4">
    <source>
        <dbReference type="ARBA" id="ARBA00006511"/>
    </source>
</evidence>
<evidence type="ECO:0000256" key="7">
    <source>
        <dbReference type="ARBA" id="ARBA00022824"/>
    </source>
</evidence>
<dbReference type="GO" id="GO:0005506">
    <property type="term" value="F:iron ion binding"/>
    <property type="evidence" value="ECO:0007669"/>
    <property type="project" value="InterPro"/>
</dbReference>
<dbReference type="InterPro" id="IPR044862">
    <property type="entry name" value="Pro_4_hyd_alph_FE2OG_OXY"/>
</dbReference>
<dbReference type="Pfam" id="PF00515">
    <property type="entry name" value="TPR_1"/>
    <property type="match status" value="1"/>
</dbReference>
<dbReference type="InterPro" id="IPR011990">
    <property type="entry name" value="TPR-like_helical_dom_sf"/>
</dbReference>
<evidence type="ECO:0000256" key="2">
    <source>
        <dbReference type="ARBA" id="ARBA00002035"/>
    </source>
</evidence>
<evidence type="ECO:0000256" key="13">
    <source>
        <dbReference type="PROSITE-ProRule" id="PRU00339"/>
    </source>
</evidence>
<comment type="function">
    <text evidence="2">Catalyzes the post-translational formation of 4-hydroxyproline in -Xaa-Pro-Gly- sequences in collagens and other proteins.</text>
</comment>
<protein>
    <recommendedName>
        <fullName evidence="5">procollagen-proline 4-dioxygenase</fullName>
        <ecNumber evidence="5">1.14.11.2</ecNumber>
    </recommendedName>
</protein>
<keyword evidence="16" id="KW-1185">Reference proteome</keyword>
<dbReference type="GO" id="GO:0005783">
    <property type="term" value="C:endoplasmic reticulum"/>
    <property type="evidence" value="ECO:0000318"/>
    <property type="project" value="GO_Central"/>
</dbReference>
<dbReference type="InterPro" id="IPR013547">
    <property type="entry name" value="P4H_N"/>
</dbReference>
<sequence>MILRLLLCFLLPVSLYAARDTGYYSAIVRVERLLLAERKMVGKIKHYISQGGEVTGDLRSFVDSYEDSWLHPTRDDPLHFAHHPVGAYLLIKRLSQNHMEDIFQQAQDLIEKPSILVDLPDKDDLEMSAFALVRLQVVYSLDISSLVFGQVVMTVTSPHKGPQWIAITDVEPTLTLDLTDTMFIGDVAVKQNHFEDAISWYNFNLISANGPAEKAKVLSRIAIAHSKLKQHERALAIYEEALQLDPDNQILYADYDDAKLLAANDDTPTEEIPAEWIAQRDKSQHLCRLDVLQMQAPPRRGLKCRYIRDSPHLYLSPAKMEVLHRKNPRLVMYHDVISQNEARTLRSTAFPKFSRALSMDDEGRIFIDKYAISESGTILDTEDAFIEKMSKRVGHVTGLDTELPYAEPLMVVNYGLGGALQHHLDYMAEAYRHITDVVGNRMMTFLIYLNEVEAGGAVVFPEIDLITPAVQNAALMIQNLKKSGDFVPLTLHAACPVLIGSKWTAVKFIREFGNEFKWPCGLTPAE</sequence>
<dbReference type="SMART" id="SM00028">
    <property type="entry name" value="TPR"/>
    <property type="match status" value="1"/>
</dbReference>
<dbReference type="GeneID" id="118418879"/>
<dbReference type="InterPro" id="IPR006620">
    <property type="entry name" value="Pro_4_hyd_alph"/>
</dbReference>
<dbReference type="RefSeq" id="XP_035680887.1">
    <property type="nucleotide sequence ID" value="XM_035824994.1"/>
</dbReference>
<keyword evidence="11" id="KW-0408">Iron</keyword>
<dbReference type="SUPFAM" id="SSF48452">
    <property type="entry name" value="TPR-like"/>
    <property type="match status" value="1"/>
</dbReference>
<keyword evidence="13" id="KW-0802">TPR repeat</keyword>
<evidence type="ECO:0000256" key="5">
    <source>
        <dbReference type="ARBA" id="ARBA00012269"/>
    </source>
</evidence>
<reference evidence="17" key="1">
    <citation type="journal article" date="2016" name="Genome Biol. Evol.">
        <title>Conserved non-coding elements in the most distant genera of cephalochordates: the Goldilocks principle.</title>
        <authorList>
            <person name="Yue J.X."/>
            <person name="Kozmikova I."/>
            <person name="Ono H."/>
            <person name="Nossa C.W."/>
            <person name="Kozmik Z."/>
            <person name="Putnam N.H."/>
            <person name="Yu J.K."/>
            <person name="Holland L.Z."/>
        </authorList>
    </citation>
    <scope>NUCLEOTIDE SEQUENCE</scope>
</reference>
<dbReference type="Proteomes" id="UP000001554">
    <property type="component" value="Chromosome 7"/>
</dbReference>
<dbReference type="GO" id="GO:0005788">
    <property type="term" value="C:endoplasmic reticulum lumen"/>
    <property type="evidence" value="ECO:0007669"/>
    <property type="project" value="UniProtKB-SubCell"/>
</dbReference>
<feature type="chain" id="PRO_5039904015" description="procollagen-proline 4-dioxygenase" evidence="14">
    <location>
        <begin position="18"/>
        <end position="526"/>
    </location>
</feature>
<evidence type="ECO:0000256" key="14">
    <source>
        <dbReference type="SAM" id="SignalP"/>
    </source>
</evidence>
<gene>
    <name evidence="17" type="primary">LOC118418879</name>
</gene>
<reference evidence="17" key="3">
    <citation type="submission" date="2025-08" db="UniProtKB">
        <authorList>
            <consortium name="RefSeq"/>
        </authorList>
    </citation>
    <scope>IDENTIFICATION</scope>
</reference>
<evidence type="ECO:0000256" key="12">
    <source>
        <dbReference type="ARBA" id="ARBA00023180"/>
    </source>
</evidence>
<dbReference type="InterPro" id="IPR045054">
    <property type="entry name" value="P4HA-like"/>
</dbReference>
<keyword evidence="8" id="KW-0847">Vitamin C</keyword>
<comment type="cofactor">
    <cofactor evidence="1">
        <name>L-ascorbate</name>
        <dbReference type="ChEBI" id="CHEBI:38290"/>
    </cofactor>
</comment>
<dbReference type="PANTHER" id="PTHR10869:SF244">
    <property type="entry name" value="PROLYL 4-HYDROXYLASE SUBUNIT ALPHA-2"/>
    <property type="match status" value="1"/>
</dbReference>
<feature type="repeat" description="TPR" evidence="13">
    <location>
        <begin position="215"/>
        <end position="248"/>
    </location>
</feature>
<keyword evidence="9" id="KW-0223">Dioxygenase</keyword>
<keyword evidence="14" id="KW-0732">Signal</keyword>
<dbReference type="GO" id="GO:0031418">
    <property type="term" value="F:L-ascorbic acid binding"/>
    <property type="evidence" value="ECO:0007669"/>
    <property type="project" value="UniProtKB-KW"/>
</dbReference>
<dbReference type="EC" id="1.14.11.2" evidence="5"/>
<dbReference type="PANTHER" id="PTHR10869">
    <property type="entry name" value="PROLYL 4-HYDROXYLASE ALPHA SUBUNIT"/>
    <property type="match status" value="1"/>
</dbReference>
<keyword evidence="10" id="KW-0560">Oxidoreductase</keyword>
<evidence type="ECO:0000256" key="9">
    <source>
        <dbReference type="ARBA" id="ARBA00022964"/>
    </source>
</evidence>
<dbReference type="AlphaFoldDB" id="A0A9J7LDK6"/>
<dbReference type="Pfam" id="PF08336">
    <property type="entry name" value="P4Ha_N"/>
    <property type="match status" value="1"/>
</dbReference>
<evidence type="ECO:0000256" key="6">
    <source>
        <dbReference type="ARBA" id="ARBA00022723"/>
    </source>
</evidence>